<dbReference type="EMBL" id="JACATZ010000001">
    <property type="protein sequence ID" value="NWJ44647.1"/>
    <property type="molecule type" value="Genomic_DNA"/>
</dbReference>
<evidence type="ECO:0000313" key="3">
    <source>
        <dbReference type="EMBL" id="WJW66536.1"/>
    </source>
</evidence>
<dbReference type="Proteomes" id="UP001431572">
    <property type="component" value="Chromosome 1"/>
</dbReference>
<accession>A0A8T7LUV7</accession>
<dbReference type="InterPro" id="IPR004155">
    <property type="entry name" value="PBS_lyase_HEAT"/>
</dbReference>
<dbReference type="PROSITE" id="PS50077">
    <property type="entry name" value="HEAT_REPEAT"/>
    <property type="match status" value="1"/>
</dbReference>
<reference evidence="3" key="2">
    <citation type="journal article" date="2024" name="Nature">
        <title>Anoxygenic phototroph of the Chloroflexota uses a type I reaction centre.</title>
        <authorList>
            <person name="Tsuji J.M."/>
            <person name="Shaw N.A."/>
            <person name="Nagashima S."/>
            <person name="Venkiteswaran J.J."/>
            <person name="Schiff S.L."/>
            <person name="Watanabe T."/>
            <person name="Fukui M."/>
            <person name="Hanada S."/>
            <person name="Tank M."/>
            <person name="Neufeld J.D."/>
        </authorList>
    </citation>
    <scope>NUCLEOTIDE SEQUENCE</scope>
    <source>
        <strain evidence="3">L227-S17</strain>
    </source>
</reference>
<dbReference type="InterPro" id="IPR021133">
    <property type="entry name" value="HEAT_type_2"/>
</dbReference>
<sequence>MNDQFDTLISSLHDYDPEKRRQAASALGRMRDERAVSYLIELLKDSVPNVRFTAAAALGQIGDPLAVSYLVKLLTSVDKHDTAPRRVVVWALGQIADVHASSALLAVLHDPADGAYYDAAIALGRMGDRRAIAPLKMARTHIDSGIREEAARLLQTLKD</sequence>
<evidence type="ECO:0000313" key="4">
    <source>
        <dbReference type="Proteomes" id="UP000521676"/>
    </source>
</evidence>
<dbReference type="AlphaFoldDB" id="A0A8T7LUV7"/>
<keyword evidence="5" id="KW-1185">Reference proteome</keyword>
<evidence type="ECO:0000313" key="2">
    <source>
        <dbReference type="EMBL" id="NWJ44647.1"/>
    </source>
</evidence>
<dbReference type="SUPFAM" id="SSF48371">
    <property type="entry name" value="ARM repeat"/>
    <property type="match status" value="1"/>
</dbReference>
<organism evidence="2 4">
    <name type="scientific">Candidatus Chlorohelix allophototropha</name>
    <dbReference type="NCBI Taxonomy" id="3003348"/>
    <lineage>
        <taxon>Bacteria</taxon>
        <taxon>Bacillati</taxon>
        <taxon>Chloroflexota</taxon>
        <taxon>Chloroflexia</taxon>
        <taxon>Candidatus Chloroheliales</taxon>
        <taxon>Candidatus Chloroheliaceae</taxon>
        <taxon>Candidatus Chlorohelix</taxon>
    </lineage>
</organism>
<name>A0A8T7LUV7_9CHLR</name>
<dbReference type="InterPro" id="IPR016024">
    <property type="entry name" value="ARM-type_fold"/>
</dbReference>
<dbReference type="GO" id="GO:0016491">
    <property type="term" value="F:oxidoreductase activity"/>
    <property type="evidence" value="ECO:0007669"/>
    <property type="project" value="TreeGrafter"/>
</dbReference>
<dbReference type="PANTHER" id="PTHR12697:SF5">
    <property type="entry name" value="DEOXYHYPUSINE HYDROXYLASE"/>
    <property type="match status" value="1"/>
</dbReference>
<reference evidence="2 4" key="1">
    <citation type="submission" date="2020-06" db="EMBL/GenBank/DDBJ databases">
        <title>Anoxygenic phototrophic Chloroflexota member uses a Type I reaction center.</title>
        <authorList>
            <person name="Tsuji J.M."/>
            <person name="Shaw N.A."/>
            <person name="Nagashima S."/>
            <person name="Venkiteswaran J."/>
            <person name="Schiff S.L."/>
            <person name="Hanada S."/>
            <person name="Tank M."/>
            <person name="Neufeld J.D."/>
        </authorList>
    </citation>
    <scope>NUCLEOTIDE SEQUENCE [LARGE SCALE GENOMIC DNA]</scope>
    <source>
        <strain evidence="2">L227-S17</strain>
    </source>
</reference>
<evidence type="ECO:0000313" key="5">
    <source>
        <dbReference type="Proteomes" id="UP001431572"/>
    </source>
</evidence>
<dbReference type="PANTHER" id="PTHR12697">
    <property type="entry name" value="PBS LYASE HEAT-LIKE PROTEIN"/>
    <property type="match status" value="1"/>
</dbReference>
<proteinExistence type="predicted"/>
<dbReference type="Proteomes" id="UP000521676">
    <property type="component" value="Unassembled WGS sequence"/>
</dbReference>
<dbReference type="Gene3D" id="1.25.10.10">
    <property type="entry name" value="Leucine-rich Repeat Variant"/>
    <property type="match status" value="1"/>
</dbReference>
<dbReference type="InterPro" id="IPR011989">
    <property type="entry name" value="ARM-like"/>
</dbReference>
<dbReference type="Pfam" id="PF13646">
    <property type="entry name" value="HEAT_2"/>
    <property type="match status" value="2"/>
</dbReference>
<comment type="function">
    <text evidence="1">Catalyzes the hydroxylation of the N(6)-(4-aminobutyl)-L-lysine intermediate produced by deoxyhypusine synthase/DHPS on a critical lysine of the eukaryotic translation initiation factor 5A/eIF-5A. This is the second step of the post-translational modification of that lysine into an unusual amino acid residue named hypusine. Hypusination is unique to mature eIF-5A factor and is essential for its function.</text>
</comment>
<gene>
    <name evidence="2" type="ORF">HXX08_02095</name>
    <name evidence="3" type="ORF">OZ401_002339</name>
</gene>
<protein>
    <submittedName>
        <fullName evidence="2">HEAT repeat domain-containing protein</fullName>
    </submittedName>
</protein>
<evidence type="ECO:0000256" key="1">
    <source>
        <dbReference type="ARBA" id="ARBA00045876"/>
    </source>
</evidence>
<dbReference type="RefSeq" id="WP_341468424.1">
    <property type="nucleotide sequence ID" value="NZ_CP128399.1"/>
</dbReference>
<dbReference type="SMART" id="SM00567">
    <property type="entry name" value="EZ_HEAT"/>
    <property type="match status" value="4"/>
</dbReference>
<dbReference type="EMBL" id="CP128399">
    <property type="protein sequence ID" value="WJW66536.1"/>
    <property type="molecule type" value="Genomic_DNA"/>
</dbReference>